<evidence type="ECO:0000256" key="1">
    <source>
        <dbReference type="SAM" id="Phobius"/>
    </source>
</evidence>
<organism evidence="2 3">
    <name type="scientific">Marixanthomonas ophiurae</name>
    <dbReference type="NCBI Taxonomy" id="387659"/>
    <lineage>
        <taxon>Bacteria</taxon>
        <taxon>Pseudomonadati</taxon>
        <taxon>Bacteroidota</taxon>
        <taxon>Flavobacteriia</taxon>
        <taxon>Flavobacteriales</taxon>
        <taxon>Flavobacteriaceae</taxon>
        <taxon>Marixanthomonas</taxon>
    </lineage>
</organism>
<dbReference type="AlphaFoldDB" id="A0A3E1Q7F0"/>
<feature type="transmembrane region" description="Helical" evidence="1">
    <location>
        <begin position="12"/>
        <end position="29"/>
    </location>
</feature>
<dbReference type="Proteomes" id="UP000261082">
    <property type="component" value="Unassembled WGS sequence"/>
</dbReference>
<feature type="transmembrane region" description="Helical" evidence="1">
    <location>
        <begin position="35"/>
        <end position="53"/>
    </location>
</feature>
<name>A0A3E1Q7F0_9FLAO</name>
<keyword evidence="1" id="KW-1133">Transmembrane helix</keyword>
<proteinExistence type="predicted"/>
<evidence type="ECO:0000313" key="2">
    <source>
        <dbReference type="EMBL" id="RFN58048.1"/>
    </source>
</evidence>
<dbReference type="RefSeq" id="WP_117159997.1">
    <property type="nucleotide sequence ID" value="NZ_QVID01000002.1"/>
</dbReference>
<sequence length="61" mass="6645">MKALGSNKGKQLLIVGLLTIVASQVIMHYSDLQDSIKGVFFGIGIGLLVVVLYQRRIKLTS</sequence>
<evidence type="ECO:0000313" key="3">
    <source>
        <dbReference type="Proteomes" id="UP000261082"/>
    </source>
</evidence>
<dbReference type="EMBL" id="QVID01000002">
    <property type="protein sequence ID" value="RFN58048.1"/>
    <property type="molecule type" value="Genomic_DNA"/>
</dbReference>
<accession>A0A3E1Q7F0</accession>
<keyword evidence="1" id="KW-0812">Transmembrane</keyword>
<keyword evidence="3" id="KW-1185">Reference proteome</keyword>
<comment type="caution">
    <text evidence="2">The sequence shown here is derived from an EMBL/GenBank/DDBJ whole genome shotgun (WGS) entry which is preliminary data.</text>
</comment>
<reference evidence="2 3" key="1">
    <citation type="journal article" date="2007" name="Int. J. Syst. Evol. Microbiol.">
        <title>Marixanthomonas ophiurae gen. nov., sp. nov., a marine bacterium of the family Flavobacteriaceae isolated from a deep-sea brittle star.</title>
        <authorList>
            <person name="Romanenko L.A."/>
            <person name="Uchino M."/>
            <person name="Frolova G.M."/>
            <person name="Mikhailov V.V."/>
        </authorList>
    </citation>
    <scope>NUCLEOTIDE SEQUENCE [LARGE SCALE GENOMIC DNA]</scope>
    <source>
        <strain evidence="2 3">KMM 3046</strain>
    </source>
</reference>
<protein>
    <submittedName>
        <fullName evidence="2">Uncharacterized protein</fullName>
    </submittedName>
</protein>
<keyword evidence="1" id="KW-0472">Membrane</keyword>
<dbReference type="OrthoDB" id="1454590at2"/>
<gene>
    <name evidence="2" type="ORF">DZ858_12465</name>
</gene>